<dbReference type="CDD" id="cd00200">
    <property type="entry name" value="WD40"/>
    <property type="match status" value="1"/>
</dbReference>
<dbReference type="InterPro" id="IPR015943">
    <property type="entry name" value="WD40/YVTN_repeat-like_dom_sf"/>
</dbReference>
<reference evidence="4 5" key="1">
    <citation type="submission" date="2024-04" db="EMBL/GenBank/DDBJ databases">
        <authorList>
            <person name="Fracassetti M."/>
        </authorList>
    </citation>
    <scope>NUCLEOTIDE SEQUENCE [LARGE SCALE GENOMIC DNA]</scope>
</reference>
<comment type="catalytic activity">
    <reaction evidence="2">
        <text>S-ubiquitinyl-[E2 ubiquitin-conjugating enzyme]-L-cysteine + [acceptor protein]-L-lysine = [E2 ubiquitin-conjugating enzyme]-L-cysteine + N(6)-ubiquitinyl-[acceptor protein]-L-lysine.</text>
        <dbReference type="EC" id="2.3.2.27"/>
    </reaction>
</comment>
<organism evidence="4 5">
    <name type="scientific">Linum trigynum</name>
    <dbReference type="NCBI Taxonomy" id="586398"/>
    <lineage>
        <taxon>Eukaryota</taxon>
        <taxon>Viridiplantae</taxon>
        <taxon>Streptophyta</taxon>
        <taxon>Embryophyta</taxon>
        <taxon>Tracheophyta</taxon>
        <taxon>Spermatophyta</taxon>
        <taxon>Magnoliopsida</taxon>
        <taxon>eudicotyledons</taxon>
        <taxon>Gunneridae</taxon>
        <taxon>Pentapetalae</taxon>
        <taxon>rosids</taxon>
        <taxon>fabids</taxon>
        <taxon>Malpighiales</taxon>
        <taxon>Linaceae</taxon>
        <taxon>Linum</taxon>
    </lineage>
</organism>
<dbReference type="GO" id="GO:0000974">
    <property type="term" value="C:Prp19 complex"/>
    <property type="evidence" value="ECO:0007669"/>
    <property type="project" value="UniProtKB-UniRule"/>
</dbReference>
<dbReference type="PROSITE" id="PS50082">
    <property type="entry name" value="WD_REPEATS_2"/>
    <property type="match status" value="1"/>
</dbReference>
<dbReference type="GO" id="GO:0005737">
    <property type="term" value="C:cytoplasm"/>
    <property type="evidence" value="ECO:0007669"/>
    <property type="project" value="TreeGrafter"/>
</dbReference>
<gene>
    <name evidence="4" type="ORF">LTRI10_LOCUS540</name>
</gene>
<protein>
    <recommendedName>
        <fullName evidence="2">Pre-mRNA-processing factor 19</fullName>
        <ecNumber evidence="2">2.3.2.27</ecNumber>
    </recommendedName>
</protein>
<keyword evidence="2" id="KW-0508">mRNA splicing</keyword>
<dbReference type="Proteomes" id="UP001497516">
    <property type="component" value="Chromosome 1"/>
</dbReference>
<evidence type="ECO:0000313" key="4">
    <source>
        <dbReference type="EMBL" id="CAL1352580.1"/>
    </source>
</evidence>
<keyword evidence="5" id="KW-1185">Reference proteome</keyword>
<proteinExistence type="inferred from homology"/>
<keyword evidence="2" id="KW-0227">DNA damage</keyword>
<keyword evidence="2" id="KW-0808">Transferase</keyword>
<dbReference type="InterPro" id="IPR036322">
    <property type="entry name" value="WD40_repeat_dom_sf"/>
</dbReference>
<keyword evidence="2" id="KW-0833">Ubl conjugation pathway</keyword>
<keyword evidence="2" id="KW-0539">Nucleus</keyword>
<dbReference type="EC" id="2.3.2.27" evidence="2"/>
<feature type="repeat" description="WD" evidence="1">
    <location>
        <begin position="310"/>
        <end position="342"/>
    </location>
</feature>
<comment type="similarity">
    <text evidence="2">Belongs to the WD repeat PRP19 family.</text>
</comment>
<dbReference type="GO" id="GO:0061630">
    <property type="term" value="F:ubiquitin protein ligase activity"/>
    <property type="evidence" value="ECO:0007669"/>
    <property type="project" value="UniProtKB-UniRule"/>
</dbReference>
<dbReference type="InterPro" id="IPR001680">
    <property type="entry name" value="WD40_rpt"/>
</dbReference>
<comment type="subcellular location">
    <subcellularLocation>
        <location evidence="2">Nucleus</location>
    </subcellularLocation>
</comment>
<dbReference type="GO" id="GO:0070534">
    <property type="term" value="P:protein K63-linked ubiquitination"/>
    <property type="evidence" value="ECO:0007669"/>
    <property type="project" value="UniProtKB-UniRule"/>
</dbReference>
<dbReference type="EMBL" id="OZ034813">
    <property type="protein sequence ID" value="CAL1352580.1"/>
    <property type="molecule type" value="Genomic_DNA"/>
</dbReference>
<dbReference type="GO" id="GO:0000398">
    <property type="term" value="P:mRNA splicing, via spliceosome"/>
    <property type="evidence" value="ECO:0007669"/>
    <property type="project" value="InterPro"/>
</dbReference>
<evidence type="ECO:0000256" key="2">
    <source>
        <dbReference type="RuleBase" id="RU367101"/>
    </source>
</evidence>
<keyword evidence="2" id="KW-0507">mRNA processing</keyword>
<dbReference type="AlphaFoldDB" id="A0AAV2C9T9"/>
<comment type="pathway">
    <text evidence="2">Protein modification; protein ubiquitination.</text>
</comment>
<dbReference type="SMART" id="SM00320">
    <property type="entry name" value="WD40"/>
    <property type="match status" value="6"/>
</dbReference>
<keyword evidence="2" id="KW-0234">DNA repair</keyword>
<evidence type="ECO:0000313" key="5">
    <source>
        <dbReference type="Proteomes" id="UP001497516"/>
    </source>
</evidence>
<evidence type="ECO:0000256" key="1">
    <source>
        <dbReference type="PROSITE-ProRule" id="PRU00221"/>
    </source>
</evidence>
<dbReference type="PANTHER" id="PTHR43995:SF1">
    <property type="entry name" value="PRE-MRNA-PROCESSING FACTOR 19"/>
    <property type="match status" value="1"/>
</dbReference>
<keyword evidence="1" id="KW-0853">WD repeat</keyword>
<dbReference type="GO" id="GO:0071006">
    <property type="term" value="C:U2-type catalytic step 1 spliceosome"/>
    <property type="evidence" value="ECO:0007669"/>
    <property type="project" value="TreeGrafter"/>
</dbReference>
<name>A0AAV2C9T9_9ROSI</name>
<evidence type="ECO:0000256" key="3">
    <source>
        <dbReference type="SAM" id="MobiDB-lite"/>
    </source>
</evidence>
<dbReference type="PROSITE" id="PS50294">
    <property type="entry name" value="WD_REPEATS_REGION"/>
    <property type="match status" value="1"/>
</dbReference>
<dbReference type="Gene3D" id="2.130.10.10">
    <property type="entry name" value="YVTN repeat-like/Quinoprotein amine dehydrogenase"/>
    <property type="match status" value="1"/>
</dbReference>
<accession>A0AAV2C9T9</accession>
<dbReference type="InterPro" id="IPR038959">
    <property type="entry name" value="Prp19"/>
</dbReference>
<feature type="region of interest" description="Disordered" evidence="3">
    <location>
        <begin position="219"/>
        <end position="244"/>
    </location>
</feature>
<sequence>MSSPSPISPTPAGIADSAEQPCGETKKLLELAVQIMRSDPEVKSHCNMYFFKLLETFLNTSLAELAFTAEAYNCEHGSDMAKLNSLKDLLGATFEYSSSNFEETFRNLKVKYCYRRVFPLKEPGNFDVEAASSCASNQVITRSSSSSSSASTKRKTTSEETVLEPGLLFRAIMLAAKRNPKGGFGWPAIEKQHNQTVAGAELKRRRPSLKYLELLQGKSDSRRRKKKAMRRSSSEPAPFISSKDEDDEVVDTLASFEDLGRYYQLATHSVHQGRVGSMDIEYSKDMIATGGDDCTAVLFDYSSRKVRATLTGHSKKVTAVKFAVDGEVFLTGSADKTVRIWERTEDESYVYRHTFKNHTDEVRAIAVNAEYIVTASLDATWWLYDLYGDSGSKVNTTVRDGSERAGYTAAAFHPEGKVLGLGTCGGIVKIWDVRKQAPVAELGGGHVEAVTAMSFSETHALLATAAEDGVKLWDCRTWEQLCIPEFYDADTPANSVTFGHGCPYLGVATSSGIRVSNPTEDWNSIETRTDTGRASCLGFGQYAKYLAVGSVNGKLILFGEEARPECPETTGVRG</sequence>
<dbReference type="Pfam" id="PF00400">
    <property type="entry name" value="WD40"/>
    <property type="match status" value="4"/>
</dbReference>
<dbReference type="SUPFAM" id="SSF50978">
    <property type="entry name" value="WD40 repeat-like"/>
    <property type="match status" value="1"/>
</dbReference>
<comment type="subunit">
    <text evidence="2">Homotetramer.</text>
</comment>
<dbReference type="PANTHER" id="PTHR43995">
    <property type="entry name" value="PRE-MRNA-PROCESSING FACTOR 19"/>
    <property type="match status" value="1"/>
</dbReference>
<dbReference type="GO" id="GO:0006281">
    <property type="term" value="P:DNA repair"/>
    <property type="evidence" value="ECO:0007669"/>
    <property type="project" value="UniProtKB-KW"/>
</dbReference>
<comment type="function">
    <text evidence="2">Ubiquitin-protein ligase which is mainly involved pre-mRNA splicing and DNA repair. Required for pre-mRNA splicing as component of the spliceosome.</text>
</comment>
<feature type="compositionally biased region" description="Basic residues" evidence="3">
    <location>
        <begin position="221"/>
        <end position="230"/>
    </location>
</feature>
<keyword evidence="2" id="KW-0747">Spliceosome</keyword>